<evidence type="ECO:0000313" key="2">
    <source>
        <dbReference type="Proteomes" id="UP000193778"/>
    </source>
</evidence>
<accession>A0A1X7A969</accession>
<dbReference type="NCBIfam" id="TIGR03223">
    <property type="entry name" value="Phn_opern_protn"/>
    <property type="match status" value="1"/>
</dbReference>
<sequence>MTFTRYAIYFAPPAGAAWTHFATNWLGWDMETGQEVAHPLIDGVDVKAVTQVPRKYGLHATMKPPFRLHEGQSLDALSKACERLAQSRPRVTLDGLKIARLGRFLALRPLGDETALSALAAACVRDLDDFRTPAPVTELERRRAAGLTAEQDANLVQWGYPYVMGSFRFHITLSGKLDEATLATVDATLQSRLMPLLPHPFQINDLALVGEAEDGRFHLIQRYALSG</sequence>
<dbReference type="OrthoDB" id="4954742at2"/>
<dbReference type="Proteomes" id="UP000193778">
    <property type="component" value="Unassembled WGS sequence"/>
</dbReference>
<gene>
    <name evidence="1" type="ORF">RUM8411_03868</name>
</gene>
<dbReference type="Gene3D" id="3.90.1140.10">
    <property type="entry name" value="Cyclic phosphodiesterase"/>
    <property type="match status" value="1"/>
</dbReference>
<dbReference type="AlphaFoldDB" id="A0A1X7A969"/>
<dbReference type="EMBL" id="FWFP01000013">
    <property type="protein sequence ID" value="SLN73210.1"/>
    <property type="molecule type" value="Genomic_DNA"/>
</dbReference>
<name>A0A1X7A969_9RHOB</name>
<keyword evidence="2" id="KW-1185">Reference proteome</keyword>
<protein>
    <recommendedName>
        <fullName evidence="3">Phosphonate metabolism protein</fullName>
    </recommendedName>
</protein>
<evidence type="ECO:0000313" key="1">
    <source>
        <dbReference type="EMBL" id="SLN73210.1"/>
    </source>
</evidence>
<dbReference type="PIRSF" id="PIRSF033328">
    <property type="entry name" value="Phest_Mll4975"/>
    <property type="match status" value="1"/>
</dbReference>
<reference evidence="2" key="1">
    <citation type="submission" date="2017-03" db="EMBL/GenBank/DDBJ databases">
        <authorList>
            <person name="Rodrigo-Torres L."/>
            <person name="Arahal R.D."/>
            <person name="Lucena T."/>
        </authorList>
    </citation>
    <scope>NUCLEOTIDE SEQUENCE [LARGE SCALE GENOMIC DNA]</scope>
    <source>
        <strain evidence="2">CECT 8411</strain>
    </source>
</reference>
<proteinExistence type="predicted"/>
<organism evidence="1 2">
    <name type="scientific">Ruegeria meonggei</name>
    <dbReference type="NCBI Taxonomy" id="1446476"/>
    <lineage>
        <taxon>Bacteria</taxon>
        <taxon>Pseudomonadati</taxon>
        <taxon>Pseudomonadota</taxon>
        <taxon>Alphaproteobacteria</taxon>
        <taxon>Rhodobacterales</taxon>
        <taxon>Roseobacteraceae</taxon>
        <taxon>Ruegeria</taxon>
    </lineage>
</organism>
<dbReference type="InterPro" id="IPR009389">
    <property type="entry name" value="DUF1045"/>
</dbReference>
<dbReference type="RefSeq" id="WP_085824321.1">
    <property type="nucleotide sequence ID" value="NZ_FWFP01000013.1"/>
</dbReference>
<dbReference type="Pfam" id="PF06299">
    <property type="entry name" value="DUF1045"/>
    <property type="match status" value="1"/>
</dbReference>
<evidence type="ECO:0008006" key="3">
    <source>
        <dbReference type="Google" id="ProtNLM"/>
    </source>
</evidence>